<proteinExistence type="predicted"/>
<evidence type="ECO:0000313" key="1">
    <source>
        <dbReference type="EMBL" id="KAJ7036654.1"/>
    </source>
</evidence>
<accession>A0AAD6X937</accession>
<sequence length="167" mass="18929">MTEKWHSTHLSTILPELSNSAQSLKGCLQARRVNVAQCIYNLDRMERCIYDLMSTFCASPSRTGDPNFSLDPEKLTEEARRTQWDTLPISAIANAHKEKADALTYRGNPDGTPAHLGEIYIEYVKYLLLHKLHPDITRSGHDPAYTQVFKNVSALEQHMIEAARFPS</sequence>
<dbReference type="Proteomes" id="UP001218188">
    <property type="component" value="Unassembled WGS sequence"/>
</dbReference>
<keyword evidence="2" id="KW-1185">Reference proteome</keyword>
<evidence type="ECO:0000313" key="2">
    <source>
        <dbReference type="Proteomes" id="UP001218188"/>
    </source>
</evidence>
<protein>
    <submittedName>
        <fullName evidence="1">Uncharacterized protein</fullName>
    </submittedName>
</protein>
<gene>
    <name evidence="1" type="ORF">C8F04DRAFT_1095244</name>
</gene>
<dbReference type="EMBL" id="JARJCM010000042">
    <property type="protein sequence ID" value="KAJ7036654.1"/>
    <property type="molecule type" value="Genomic_DNA"/>
</dbReference>
<comment type="caution">
    <text evidence="1">The sequence shown here is derived from an EMBL/GenBank/DDBJ whole genome shotgun (WGS) entry which is preliminary data.</text>
</comment>
<name>A0AAD6X937_9AGAR</name>
<organism evidence="1 2">
    <name type="scientific">Mycena alexandri</name>
    <dbReference type="NCBI Taxonomy" id="1745969"/>
    <lineage>
        <taxon>Eukaryota</taxon>
        <taxon>Fungi</taxon>
        <taxon>Dikarya</taxon>
        <taxon>Basidiomycota</taxon>
        <taxon>Agaricomycotina</taxon>
        <taxon>Agaricomycetes</taxon>
        <taxon>Agaricomycetidae</taxon>
        <taxon>Agaricales</taxon>
        <taxon>Marasmiineae</taxon>
        <taxon>Mycenaceae</taxon>
        <taxon>Mycena</taxon>
    </lineage>
</organism>
<dbReference type="AlphaFoldDB" id="A0AAD6X937"/>
<reference evidence="1" key="1">
    <citation type="submission" date="2023-03" db="EMBL/GenBank/DDBJ databases">
        <title>Massive genome expansion in bonnet fungi (Mycena s.s.) driven by repeated elements and novel gene families across ecological guilds.</title>
        <authorList>
            <consortium name="Lawrence Berkeley National Laboratory"/>
            <person name="Harder C.B."/>
            <person name="Miyauchi S."/>
            <person name="Viragh M."/>
            <person name="Kuo A."/>
            <person name="Thoen E."/>
            <person name="Andreopoulos B."/>
            <person name="Lu D."/>
            <person name="Skrede I."/>
            <person name="Drula E."/>
            <person name="Henrissat B."/>
            <person name="Morin E."/>
            <person name="Kohler A."/>
            <person name="Barry K."/>
            <person name="LaButti K."/>
            <person name="Morin E."/>
            <person name="Salamov A."/>
            <person name="Lipzen A."/>
            <person name="Mereny Z."/>
            <person name="Hegedus B."/>
            <person name="Baldrian P."/>
            <person name="Stursova M."/>
            <person name="Weitz H."/>
            <person name="Taylor A."/>
            <person name="Grigoriev I.V."/>
            <person name="Nagy L.G."/>
            <person name="Martin F."/>
            <person name="Kauserud H."/>
        </authorList>
    </citation>
    <scope>NUCLEOTIDE SEQUENCE</scope>
    <source>
        <strain evidence="1">CBHHK200</strain>
    </source>
</reference>